<dbReference type="AlphaFoldDB" id="C6L9I2"/>
<dbReference type="EMBL" id="ACCL02000001">
    <property type="protein sequence ID" value="EET62921.1"/>
    <property type="molecule type" value="Genomic_DNA"/>
</dbReference>
<dbReference type="Proteomes" id="UP000005561">
    <property type="component" value="Unassembled WGS sequence"/>
</dbReference>
<name>C6L9I2_9FIRM</name>
<reference evidence="1" key="1">
    <citation type="submission" date="2009-07" db="EMBL/GenBank/DDBJ databases">
        <authorList>
            <person name="Weinstock G."/>
            <person name="Sodergren E."/>
            <person name="Clifton S."/>
            <person name="Fulton L."/>
            <person name="Fulton B."/>
            <person name="Courtney L."/>
            <person name="Fronick C."/>
            <person name="Harrison M."/>
            <person name="Strong C."/>
            <person name="Farmer C."/>
            <person name="Delahaunty K."/>
            <person name="Markovic C."/>
            <person name="Hall O."/>
            <person name="Minx P."/>
            <person name="Tomlinson C."/>
            <person name="Mitreva M."/>
            <person name="Nelson J."/>
            <person name="Hou S."/>
            <person name="Wollam A."/>
            <person name="Pepin K.H."/>
            <person name="Johnson M."/>
            <person name="Bhonagiri V."/>
            <person name="Nash W.E."/>
            <person name="Warren W."/>
            <person name="Chinwalla A."/>
            <person name="Mardis E.R."/>
            <person name="Wilson R.K."/>
        </authorList>
    </citation>
    <scope>NUCLEOTIDE SEQUENCE [LARGE SCALE GENOMIC DNA]</scope>
    <source>
        <strain evidence="1">DSM 14469</strain>
    </source>
</reference>
<protein>
    <submittedName>
        <fullName evidence="1">Uncharacterized protein</fullName>
    </submittedName>
</protein>
<proteinExistence type="predicted"/>
<sequence length="84" mass="9502">MENNLSTLSTRLCTKSGRKACGIFCAHYCRHNSGDIISYISTNLDIYCYPAVAIRISVFLLSTLSTLSTRSFGKNPRYKYLFSF</sequence>
<evidence type="ECO:0000313" key="1">
    <source>
        <dbReference type="EMBL" id="EET62921.1"/>
    </source>
</evidence>
<keyword evidence="2" id="KW-1185">Reference proteome</keyword>
<gene>
    <name evidence="1" type="ORF">BRYFOR_05272</name>
</gene>
<accession>C6L9I2</accession>
<evidence type="ECO:0000313" key="2">
    <source>
        <dbReference type="Proteomes" id="UP000005561"/>
    </source>
</evidence>
<organism evidence="1 2">
    <name type="scientific">Marvinbryantia formatexigens DSM 14469</name>
    <dbReference type="NCBI Taxonomy" id="478749"/>
    <lineage>
        <taxon>Bacteria</taxon>
        <taxon>Bacillati</taxon>
        <taxon>Bacillota</taxon>
        <taxon>Clostridia</taxon>
        <taxon>Lachnospirales</taxon>
        <taxon>Lachnospiraceae</taxon>
        <taxon>Marvinbryantia</taxon>
    </lineage>
</organism>
<comment type="caution">
    <text evidence="1">The sequence shown here is derived from an EMBL/GenBank/DDBJ whole genome shotgun (WGS) entry which is preliminary data.</text>
</comment>